<dbReference type="InterPro" id="IPR052472">
    <property type="entry name" value="MORN3"/>
</dbReference>
<dbReference type="Pfam" id="PF02493">
    <property type="entry name" value="MORN"/>
    <property type="match status" value="6"/>
</dbReference>
<dbReference type="SUPFAM" id="SSF47473">
    <property type="entry name" value="EF-hand"/>
    <property type="match status" value="1"/>
</dbReference>
<dbReference type="OrthoDB" id="270720at2759"/>
<dbReference type="InterPro" id="IPR003409">
    <property type="entry name" value="MORN"/>
</dbReference>
<dbReference type="InterPro" id="IPR002048">
    <property type="entry name" value="EF_hand_dom"/>
</dbReference>
<dbReference type="RefSeq" id="XP_012210460.1">
    <property type="nucleotide sequence ID" value="XM_012355070.1"/>
</dbReference>
<sequence length="362" mass="40752">MAQLTDGKPTGSNPLWKSWDAKSTKAGPHHSVYWVKHSAAHASEDKYGNPSANPKSRYTLAAKYNGDWANDKKAGYGTQVCANGNKYEGEWVDGKRHGKGTFWVKRHATLRKQYTGDWAEDERHGLGVYYYEDGGKYEGFWTRGQRDGKGRMTYADGAVYEGKWAKNERSGMGTLHLPNGNHYEGYWMHDMKEGPGRFFYKNTHKIYEAEWQADTAKCGTYHDMDSDAVAPEHFELPELELASPESVLNDTITALRAQRLHDEATPSEAVFALPVDVQARIQEAFHAIDRAHKGTIRCVDLVRLLQQIEWDGLHNAQADVSSKVEGLLHELGVSYDTEITFPECIDILAVLLEPEDNRTAVS</sequence>
<evidence type="ECO:0000256" key="6">
    <source>
        <dbReference type="SAM" id="MobiDB-lite"/>
    </source>
</evidence>
<organism evidence="8 9">
    <name type="scientific">Saprolegnia parasitica (strain CBS 223.65)</name>
    <dbReference type="NCBI Taxonomy" id="695850"/>
    <lineage>
        <taxon>Eukaryota</taxon>
        <taxon>Sar</taxon>
        <taxon>Stramenopiles</taxon>
        <taxon>Oomycota</taxon>
        <taxon>Saprolegniomycetes</taxon>
        <taxon>Saprolegniales</taxon>
        <taxon>Saprolegniaceae</taxon>
        <taxon>Saprolegnia</taxon>
    </lineage>
</organism>
<dbReference type="OMA" id="NGDWAND"/>
<evidence type="ECO:0000256" key="1">
    <source>
        <dbReference type="ARBA" id="ARBA00004218"/>
    </source>
</evidence>
<gene>
    <name evidence="8" type="ORF">SPRG_15876</name>
</gene>
<reference evidence="8 9" key="1">
    <citation type="journal article" date="2013" name="PLoS Genet.">
        <title>Distinctive expansion of potential virulence genes in the genome of the oomycete fish pathogen Saprolegnia parasitica.</title>
        <authorList>
            <person name="Jiang R.H."/>
            <person name="de Bruijn I."/>
            <person name="Haas B.J."/>
            <person name="Belmonte R."/>
            <person name="Lobach L."/>
            <person name="Christie J."/>
            <person name="van den Ackerveken G."/>
            <person name="Bottin A."/>
            <person name="Bulone V."/>
            <person name="Diaz-Moreno S.M."/>
            <person name="Dumas B."/>
            <person name="Fan L."/>
            <person name="Gaulin E."/>
            <person name="Govers F."/>
            <person name="Grenville-Briggs L.J."/>
            <person name="Horner N.R."/>
            <person name="Levin J.Z."/>
            <person name="Mammella M."/>
            <person name="Meijer H.J."/>
            <person name="Morris P."/>
            <person name="Nusbaum C."/>
            <person name="Oome S."/>
            <person name="Phillips A.J."/>
            <person name="van Rooyen D."/>
            <person name="Rzeszutek E."/>
            <person name="Saraiva M."/>
            <person name="Secombes C.J."/>
            <person name="Seidl M.F."/>
            <person name="Snel B."/>
            <person name="Stassen J.H."/>
            <person name="Sykes S."/>
            <person name="Tripathy S."/>
            <person name="van den Berg H."/>
            <person name="Vega-Arreguin J.C."/>
            <person name="Wawra S."/>
            <person name="Young S.K."/>
            <person name="Zeng Q."/>
            <person name="Dieguez-Uribeondo J."/>
            <person name="Russ C."/>
            <person name="Tyler B.M."/>
            <person name="van West P."/>
        </authorList>
    </citation>
    <scope>NUCLEOTIDE SEQUENCE [LARGE SCALE GENOMIC DNA]</scope>
    <source>
        <strain evidence="8 9">CBS 223.65</strain>
    </source>
</reference>
<proteinExistence type="predicted"/>
<dbReference type="SUPFAM" id="SSF82185">
    <property type="entry name" value="Histone H3 K4-specific methyltransferase SET7/9 N-terminal domain"/>
    <property type="match status" value="2"/>
</dbReference>
<evidence type="ECO:0000259" key="7">
    <source>
        <dbReference type="PROSITE" id="PS50222"/>
    </source>
</evidence>
<dbReference type="Gene3D" id="2.20.110.10">
    <property type="entry name" value="Histone H3 K4-specific methyltransferase SET7/9 N-terminal domain"/>
    <property type="match status" value="3"/>
</dbReference>
<dbReference type="GO" id="GO:0005509">
    <property type="term" value="F:calcium ion binding"/>
    <property type="evidence" value="ECO:0007669"/>
    <property type="project" value="InterPro"/>
</dbReference>
<dbReference type="SMART" id="SM00698">
    <property type="entry name" value="MORN"/>
    <property type="match status" value="6"/>
</dbReference>
<evidence type="ECO:0000256" key="4">
    <source>
        <dbReference type="ARBA" id="ARBA00039854"/>
    </source>
</evidence>
<dbReference type="FunFam" id="2.20.110.10:FF:000002">
    <property type="entry name" value="Phosphatidylinositol 4-phosphate 5-kinase 8"/>
    <property type="match status" value="1"/>
</dbReference>
<evidence type="ECO:0000256" key="2">
    <source>
        <dbReference type="ARBA" id="ARBA00022737"/>
    </source>
</evidence>
<feature type="region of interest" description="Disordered" evidence="6">
    <location>
        <begin position="1"/>
        <end position="23"/>
    </location>
</feature>
<feature type="domain" description="EF-hand" evidence="7">
    <location>
        <begin position="276"/>
        <end position="311"/>
    </location>
</feature>
<dbReference type="PANTHER" id="PTHR46511:SF1">
    <property type="entry name" value="MORN REPEAT-CONTAINING PROTEIN 3"/>
    <property type="match status" value="1"/>
</dbReference>
<dbReference type="GeneID" id="24137558"/>
<dbReference type="PANTHER" id="PTHR46511">
    <property type="entry name" value="MORN REPEAT-CONTAINING PROTEIN 3"/>
    <property type="match status" value="1"/>
</dbReference>
<dbReference type="InterPro" id="IPR011992">
    <property type="entry name" value="EF-hand-dom_pair"/>
</dbReference>
<name>A0A067BPX6_SAPPC</name>
<keyword evidence="3" id="KW-0968">Cytoplasmic vesicle</keyword>
<evidence type="ECO:0000313" key="8">
    <source>
        <dbReference type="EMBL" id="KDO18825.1"/>
    </source>
</evidence>
<dbReference type="EMBL" id="KK583391">
    <property type="protein sequence ID" value="KDO18825.1"/>
    <property type="molecule type" value="Genomic_DNA"/>
</dbReference>
<dbReference type="VEuPathDB" id="FungiDB:SPRG_15876"/>
<comment type="function">
    <text evidence="5">Assembles a suppression complex (suppresome) by tethering SIRT1 and MDM2 to regulate composite modifications of p53/TP53. Confers both deacetylation-mediated functional inactivation, by SIRT1, and ubiquitination-dependent degradation, by MDM2, of p53/TP53, promoting a proliferative and cell survival behaviors. May play a role in the regulation of spermatogenesis.</text>
</comment>
<dbReference type="AlphaFoldDB" id="A0A067BPX6"/>
<comment type="subcellular location">
    <subcellularLocation>
        <location evidence="1">Cytoplasmic vesicle</location>
        <location evidence="1">Secretory vesicle</location>
        <location evidence="1">Acrosome</location>
    </subcellularLocation>
</comment>
<dbReference type="GO" id="GO:0001669">
    <property type="term" value="C:acrosomal vesicle"/>
    <property type="evidence" value="ECO:0007669"/>
    <property type="project" value="UniProtKB-SubCell"/>
</dbReference>
<keyword evidence="2" id="KW-0677">Repeat</keyword>
<evidence type="ECO:0000313" key="9">
    <source>
        <dbReference type="Proteomes" id="UP000030745"/>
    </source>
</evidence>
<dbReference type="Proteomes" id="UP000030745">
    <property type="component" value="Unassembled WGS sequence"/>
</dbReference>
<dbReference type="STRING" id="695850.A0A067BPX6"/>
<accession>A0A067BPX6</accession>
<evidence type="ECO:0000256" key="3">
    <source>
        <dbReference type="ARBA" id="ARBA00023329"/>
    </source>
</evidence>
<evidence type="ECO:0000256" key="5">
    <source>
        <dbReference type="ARBA" id="ARBA00045851"/>
    </source>
</evidence>
<dbReference type="KEGG" id="spar:SPRG_15876"/>
<dbReference type="PROSITE" id="PS50222">
    <property type="entry name" value="EF_HAND_2"/>
    <property type="match status" value="1"/>
</dbReference>
<protein>
    <recommendedName>
        <fullName evidence="4">MORN repeat-containing protein 3</fullName>
    </recommendedName>
</protein>
<keyword evidence="9" id="KW-1185">Reference proteome</keyword>